<dbReference type="PANTHER" id="PTHR43685:SF2">
    <property type="entry name" value="GLYCOSYLTRANSFERASE 2-LIKE DOMAIN-CONTAINING PROTEIN"/>
    <property type="match status" value="1"/>
</dbReference>
<reference evidence="3" key="1">
    <citation type="submission" date="2022-09" db="EMBL/GenBank/DDBJ databases">
        <title>Haloadaptaus new haloarchaeum isolated from saline soil.</title>
        <authorList>
            <person name="Duran-Viseras A."/>
            <person name="Sanchez-Porro C."/>
            <person name="Ventosa A."/>
        </authorList>
    </citation>
    <scope>NUCLEOTIDE SEQUENCE</scope>
    <source>
        <strain evidence="3">F3-133</strain>
    </source>
</reference>
<evidence type="ECO:0000313" key="3">
    <source>
        <dbReference type="EMBL" id="MCX2818622.1"/>
    </source>
</evidence>
<dbReference type="InterPro" id="IPR029044">
    <property type="entry name" value="Nucleotide-diphossugar_trans"/>
</dbReference>
<dbReference type="CDD" id="cd00761">
    <property type="entry name" value="Glyco_tranf_GTA_type"/>
    <property type="match status" value="1"/>
</dbReference>
<sequence>MSSPKASIIIRCYNEREHIGKLLHGVFEQTFQDFEVLLVDSGSTDGTLEVARQYPIDDVVYISPDKFSFGRSLNYGCEEADGEYCVFASAHVYPRRKDWLEKILEKFEDEDVALVYGKQRGDETTKFSERRIFQRWFPEEDIDYQITPFCNNANAAIRRELWEEFPYDESLTGLEDLDWAKRVKNAGYEISYASEAEIVHVHDETPSEILNRYRREAIAHKQIIPEQSFGFRDFIGAFLRNMFSDYTAAARQGSLWGNIRSIPTFRLMQFWGTYQGFRRHDPVTEELRERFYYPDKNGYPEDRNKTVKAKGGDTSETEEIDYTEAGAVPEPEVD</sequence>
<dbReference type="InterPro" id="IPR050834">
    <property type="entry name" value="Glycosyltransf_2"/>
</dbReference>
<dbReference type="SUPFAM" id="SSF53448">
    <property type="entry name" value="Nucleotide-diphospho-sugar transferases"/>
    <property type="match status" value="1"/>
</dbReference>
<feature type="domain" description="Glycosyltransferase 2-like" evidence="2">
    <location>
        <begin position="7"/>
        <end position="163"/>
    </location>
</feature>
<dbReference type="RefSeq" id="WP_266086464.1">
    <property type="nucleotide sequence ID" value="NZ_RKLV01000003.1"/>
</dbReference>
<evidence type="ECO:0000256" key="1">
    <source>
        <dbReference type="SAM" id="MobiDB-lite"/>
    </source>
</evidence>
<gene>
    <name evidence="3" type="ORF">EGH25_04555</name>
</gene>
<comment type="caution">
    <text evidence="3">The sequence shown here is derived from an EMBL/GenBank/DDBJ whole genome shotgun (WGS) entry which is preliminary data.</text>
</comment>
<organism evidence="3 4">
    <name type="scientific">Halorutilus salinus</name>
    <dbReference type="NCBI Taxonomy" id="2487751"/>
    <lineage>
        <taxon>Archaea</taxon>
        <taxon>Methanobacteriati</taxon>
        <taxon>Methanobacteriota</taxon>
        <taxon>Stenosarchaea group</taxon>
        <taxon>Halobacteria</taxon>
        <taxon>Halorutilales</taxon>
        <taxon>Halorutilaceae</taxon>
        <taxon>Halorutilus</taxon>
    </lineage>
</organism>
<dbReference type="AlphaFoldDB" id="A0A9Q4C2D9"/>
<proteinExistence type="predicted"/>
<feature type="compositionally biased region" description="Basic and acidic residues" evidence="1">
    <location>
        <begin position="294"/>
        <end position="313"/>
    </location>
</feature>
<dbReference type="InterPro" id="IPR001173">
    <property type="entry name" value="Glyco_trans_2-like"/>
</dbReference>
<dbReference type="EMBL" id="RKLV01000003">
    <property type="protein sequence ID" value="MCX2818622.1"/>
    <property type="molecule type" value="Genomic_DNA"/>
</dbReference>
<dbReference type="Pfam" id="PF00535">
    <property type="entry name" value="Glycos_transf_2"/>
    <property type="match status" value="1"/>
</dbReference>
<evidence type="ECO:0000259" key="2">
    <source>
        <dbReference type="Pfam" id="PF00535"/>
    </source>
</evidence>
<feature type="region of interest" description="Disordered" evidence="1">
    <location>
        <begin position="294"/>
        <end position="334"/>
    </location>
</feature>
<evidence type="ECO:0000313" key="4">
    <source>
        <dbReference type="Proteomes" id="UP001149411"/>
    </source>
</evidence>
<dbReference type="Gene3D" id="3.90.550.10">
    <property type="entry name" value="Spore Coat Polysaccharide Biosynthesis Protein SpsA, Chain A"/>
    <property type="match status" value="1"/>
</dbReference>
<dbReference type="PANTHER" id="PTHR43685">
    <property type="entry name" value="GLYCOSYLTRANSFERASE"/>
    <property type="match status" value="1"/>
</dbReference>
<keyword evidence="4" id="KW-1185">Reference proteome</keyword>
<name>A0A9Q4C2D9_9EURY</name>
<accession>A0A9Q4C2D9</accession>
<protein>
    <submittedName>
        <fullName evidence="3">Glycosyltransferase family A protein</fullName>
    </submittedName>
</protein>
<dbReference type="Proteomes" id="UP001149411">
    <property type="component" value="Unassembled WGS sequence"/>
</dbReference>